<keyword evidence="1" id="KW-0812">Transmembrane</keyword>
<dbReference type="EMBL" id="LAYJ01000103">
    <property type="protein sequence ID" value="KKI50599.1"/>
    <property type="molecule type" value="Genomic_DNA"/>
</dbReference>
<reference evidence="2 3" key="1">
    <citation type="submission" date="2015-04" db="EMBL/GenBank/DDBJ databases">
        <title>Draft genome sequence of bacteremic isolate Catabacter hongkongensis type strain HKU16T.</title>
        <authorList>
            <person name="Lau S.K."/>
            <person name="Teng J.L."/>
            <person name="Huang Y."/>
            <person name="Curreem S.O."/>
            <person name="Tsui S.K."/>
            <person name="Woo P.C."/>
        </authorList>
    </citation>
    <scope>NUCLEOTIDE SEQUENCE [LARGE SCALE GENOMIC DNA]</scope>
    <source>
        <strain evidence="2 3">HKU16</strain>
    </source>
</reference>
<feature type="transmembrane region" description="Helical" evidence="1">
    <location>
        <begin position="74"/>
        <end position="94"/>
    </location>
</feature>
<evidence type="ECO:0000313" key="3">
    <source>
        <dbReference type="Proteomes" id="UP000034076"/>
    </source>
</evidence>
<evidence type="ECO:0008006" key="4">
    <source>
        <dbReference type="Google" id="ProtNLM"/>
    </source>
</evidence>
<protein>
    <recommendedName>
        <fullName evidence="4">DUF3784 domain-containing protein</fullName>
    </recommendedName>
</protein>
<feature type="transmembrane region" description="Helical" evidence="1">
    <location>
        <begin position="50"/>
        <end position="68"/>
    </location>
</feature>
<comment type="caution">
    <text evidence="2">The sequence shown here is derived from an EMBL/GenBank/DDBJ whole genome shotgun (WGS) entry which is preliminary data.</text>
</comment>
<feature type="transmembrane region" description="Helical" evidence="1">
    <location>
        <begin position="6"/>
        <end position="24"/>
    </location>
</feature>
<evidence type="ECO:0000256" key="1">
    <source>
        <dbReference type="SAM" id="Phobius"/>
    </source>
</evidence>
<accession>A0A0M2NDJ8</accession>
<evidence type="ECO:0000313" key="2">
    <source>
        <dbReference type="EMBL" id="KKI50599.1"/>
    </source>
</evidence>
<gene>
    <name evidence="2" type="ORF">CHK_1893</name>
</gene>
<dbReference type="AlphaFoldDB" id="A0A0M2NDJ8"/>
<dbReference type="STRING" id="270498.CHK_1893"/>
<name>A0A0M2NDJ8_9FIRM</name>
<dbReference type="RefSeq" id="WP_046443749.1">
    <property type="nucleotide sequence ID" value="NZ_LLYX01000070.1"/>
</dbReference>
<keyword evidence="1" id="KW-1133">Transmembrane helix</keyword>
<proteinExistence type="predicted"/>
<sequence length="113" mass="13305">MDGAFNFMMLFDIFIAVYLLYYAIKGSGKAYENDYPAEMQEEHCKMLRRFCWIAGVPLLVLSILEYTSSEGITSIWSIISIVYILTCVVVYFVMFRVKFKEYLRNPRKNLPKK</sequence>
<keyword evidence="1" id="KW-0472">Membrane</keyword>
<organism evidence="2 3">
    <name type="scientific">Christensenella hongkongensis</name>
    <dbReference type="NCBI Taxonomy" id="270498"/>
    <lineage>
        <taxon>Bacteria</taxon>
        <taxon>Bacillati</taxon>
        <taxon>Bacillota</taxon>
        <taxon>Clostridia</taxon>
        <taxon>Christensenellales</taxon>
        <taxon>Christensenellaceae</taxon>
        <taxon>Christensenella</taxon>
    </lineage>
</organism>
<dbReference type="Proteomes" id="UP000034076">
    <property type="component" value="Unassembled WGS sequence"/>
</dbReference>
<keyword evidence="3" id="KW-1185">Reference proteome</keyword>